<dbReference type="EMBL" id="JBEHCU010005189">
    <property type="protein sequence ID" value="KAL1400602.1"/>
    <property type="molecule type" value="Genomic_DNA"/>
</dbReference>
<feature type="region of interest" description="Disordered" evidence="5">
    <location>
        <begin position="93"/>
        <end position="126"/>
    </location>
</feature>
<dbReference type="CDD" id="cd06791">
    <property type="entry name" value="PDZ3_MUPP1-like"/>
    <property type="match status" value="1"/>
</dbReference>
<feature type="domain" description="PDZ" evidence="6">
    <location>
        <begin position="613"/>
        <end position="703"/>
    </location>
</feature>
<name>A0ABD1DLH7_CULPP</name>
<reference evidence="8 9" key="1">
    <citation type="submission" date="2024-05" db="EMBL/GenBank/DDBJ databases">
        <title>Culex pipiens pipiens assembly and annotation.</title>
        <authorList>
            <person name="Alout H."/>
            <person name="Durand T."/>
        </authorList>
    </citation>
    <scope>NUCLEOTIDE SEQUENCE [LARGE SCALE GENOMIC DNA]</scope>
    <source>
        <strain evidence="8">HA-2024</strain>
        <tissue evidence="8">Whole body</tissue>
    </source>
</reference>
<dbReference type="SMART" id="SM00569">
    <property type="entry name" value="L27"/>
    <property type="match status" value="1"/>
</dbReference>
<dbReference type="Gene3D" id="1.10.287.650">
    <property type="entry name" value="L27 domain"/>
    <property type="match status" value="1"/>
</dbReference>
<evidence type="ECO:0000259" key="6">
    <source>
        <dbReference type="PROSITE" id="PS50106"/>
    </source>
</evidence>
<protein>
    <recommendedName>
        <fullName evidence="10">Patj</fullName>
    </recommendedName>
</protein>
<dbReference type="SMART" id="SM00228">
    <property type="entry name" value="PDZ"/>
    <property type="match status" value="4"/>
</dbReference>
<dbReference type="Pfam" id="PF00595">
    <property type="entry name" value="PDZ"/>
    <property type="match status" value="4"/>
</dbReference>
<dbReference type="CDD" id="cd06667">
    <property type="entry name" value="PDZ2_MUPP1-like"/>
    <property type="match status" value="1"/>
</dbReference>
<dbReference type="SUPFAM" id="SSF50156">
    <property type="entry name" value="PDZ domain-like"/>
    <property type="match status" value="4"/>
</dbReference>
<evidence type="ECO:0000256" key="3">
    <source>
        <dbReference type="ARBA" id="ARBA00022737"/>
    </source>
</evidence>
<dbReference type="PROSITE" id="PS50106">
    <property type="entry name" value="PDZ"/>
    <property type="match status" value="4"/>
</dbReference>
<feature type="domain" description="PDZ" evidence="6">
    <location>
        <begin position="357"/>
        <end position="442"/>
    </location>
</feature>
<feature type="domain" description="PDZ" evidence="6">
    <location>
        <begin position="209"/>
        <end position="289"/>
    </location>
</feature>
<evidence type="ECO:0000256" key="1">
    <source>
        <dbReference type="ARBA" id="ARBA00004370"/>
    </source>
</evidence>
<organism evidence="8 9">
    <name type="scientific">Culex pipiens pipiens</name>
    <name type="common">Northern house mosquito</name>
    <dbReference type="NCBI Taxonomy" id="38569"/>
    <lineage>
        <taxon>Eukaryota</taxon>
        <taxon>Metazoa</taxon>
        <taxon>Ecdysozoa</taxon>
        <taxon>Arthropoda</taxon>
        <taxon>Hexapoda</taxon>
        <taxon>Insecta</taxon>
        <taxon>Pterygota</taxon>
        <taxon>Neoptera</taxon>
        <taxon>Endopterygota</taxon>
        <taxon>Diptera</taxon>
        <taxon>Nematocera</taxon>
        <taxon>Culicoidea</taxon>
        <taxon>Culicidae</taxon>
        <taxon>Culicinae</taxon>
        <taxon>Culicini</taxon>
        <taxon>Culex</taxon>
        <taxon>Culex</taxon>
    </lineage>
</organism>
<feature type="domain" description="PDZ" evidence="6">
    <location>
        <begin position="786"/>
        <end position="864"/>
    </location>
</feature>
<evidence type="ECO:0000256" key="5">
    <source>
        <dbReference type="SAM" id="MobiDB-lite"/>
    </source>
</evidence>
<evidence type="ECO:0000256" key="4">
    <source>
        <dbReference type="ARBA" id="ARBA00023136"/>
    </source>
</evidence>
<feature type="domain" description="L27" evidence="7">
    <location>
        <begin position="3"/>
        <end position="69"/>
    </location>
</feature>
<gene>
    <name evidence="8" type="ORF">pipiens_002046</name>
</gene>
<dbReference type="FunFam" id="2.30.42.10:FF:000125">
    <property type="entry name" value="PATJ, crumbs cell polarity complex component"/>
    <property type="match status" value="1"/>
</dbReference>
<dbReference type="FunFam" id="2.30.42.10:FF:000070">
    <property type="entry name" value="Multiple PDZ domain protein"/>
    <property type="match status" value="1"/>
</dbReference>
<evidence type="ECO:0000259" key="7">
    <source>
        <dbReference type="PROSITE" id="PS51022"/>
    </source>
</evidence>
<evidence type="ECO:0000313" key="8">
    <source>
        <dbReference type="EMBL" id="KAL1400602.1"/>
    </source>
</evidence>
<dbReference type="InterPro" id="IPR051342">
    <property type="entry name" value="PDZ_scaffold"/>
</dbReference>
<dbReference type="PANTHER" id="PTHR19964:SF92">
    <property type="entry name" value="PATJ HOMOLOG"/>
    <property type="match status" value="1"/>
</dbReference>
<dbReference type="InterPro" id="IPR004172">
    <property type="entry name" value="L27_dom"/>
</dbReference>
<dbReference type="PANTHER" id="PTHR19964">
    <property type="entry name" value="MULTIPLE PDZ DOMAIN PROTEIN"/>
    <property type="match status" value="1"/>
</dbReference>
<dbReference type="GO" id="GO:0030054">
    <property type="term" value="C:cell junction"/>
    <property type="evidence" value="ECO:0007669"/>
    <property type="project" value="UniProtKB-ARBA"/>
</dbReference>
<dbReference type="PROSITE" id="PS51022">
    <property type="entry name" value="L27"/>
    <property type="match status" value="1"/>
</dbReference>
<evidence type="ECO:0000256" key="2">
    <source>
        <dbReference type="ARBA" id="ARBA00022553"/>
    </source>
</evidence>
<dbReference type="InterPro" id="IPR036892">
    <property type="entry name" value="L27_dom_sf"/>
</dbReference>
<dbReference type="CDD" id="cd06668">
    <property type="entry name" value="PDZ4_MUPP1-like"/>
    <property type="match status" value="1"/>
</dbReference>
<dbReference type="GO" id="GO:0016020">
    <property type="term" value="C:membrane"/>
    <property type="evidence" value="ECO:0007669"/>
    <property type="project" value="UniProtKB-SubCell"/>
</dbReference>
<dbReference type="InterPro" id="IPR001478">
    <property type="entry name" value="PDZ"/>
</dbReference>
<comment type="caution">
    <text evidence="8">The sequence shown here is derived from an EMBL/GenBank/DDBJ whole genome shotgun (WGS) entry which is preliminary data.</text>
</comment>
<dbReference type="InterPro" id="IPR036034">
    <property type="entry name" value="PDZ_sf"/>
</dbReference>
<evidence type="ECO:0008006" key="10">
    <source>
        <dbReference type="Google" id="ProtNLM"/>
    </source>
</evidence>
<keyword evidence="2" id="KW-0597">Phosphoprotein</keyword>
<evidence type="ECO:0000313" key="9">
    <source>
        <dbReference type="Proteomes" id="UP001562425"/>
    </source>
</evidence>
<accession>A0ABD1DLH7</accession>
<keyword evidence="3" id="KW-0677">Repeat</keyword>
<sequence>MHLSQDVSSALQQIEIIKQTVEELEPNSGTKLSVMEEDVKMIIDLLQDPVFRNIVQIQDSLAELNHQITQHPSILPGDFDIINSGELVLNVPPSDLFDPDYPDEQRVPSAQISPGSPAPPSLQSASTSKLVLLEQQQQLPIVGQVATPQQLGLLQQQQQQLGGAPLKLTNELLDGSVLEDSQDEFAMLGIDKSAVGGLVEPAEWSRILDIELVNDGTGLGFGIIGARATGVTVKTILAGGVADRDGRLQSGDQILQIGDVNLHEMVSEQVASVLRQSGTHVQLVVARPIDADNGAIEEFESSAIVPTVLLGNPLKLKQYLADSGYPEIFSVYSTANVEKESFDKDSPIEFPETEVFTVELKKDQNGLGITIAGYVCEKEELSGIFVKSVSPGSAADLSGRIQVNDRIIEVDGQSLHGFSNHQAVDVLKQSGHIVTLCLERYLRGPKYDQLQQAIAANEMKPPTPATPPPNLPGGADLSKYGNNILDIVPRNVDKRSPEAKLFNNFTEDDANAAALMMMAEPDQQLETMMAHKKLARAKDSIDTQEYREKIKEASIIPPPAEAELDLLLADATNQAAIAKHGKQRSSLKVNEDTEAFIVKKWTTLLGANVKIIVANIRKFAASSGLGISLEGTVDVEGGKEVRPHHYIRSILPEGPVGQNGLLRSGDELLEVNGQRLLGMNHLEVVSILKELPQDVCMVCGRGDQEMLQFTEESLINTLEDEISKSRGGTIGGGLQSSLTPSERLVKAKSDGSLATSGGAGDGFSKIKSRSLEPLTGLAMWSSEPQIIELVKGERGLGFSILDYQDPLDPNDTLIVIRSLVPGGVAQLDGRLIPGDRLLFVNDTILENSSLDQAVQALKGAPKGVVKIGVAKPLPMQDSSITSAVFEDKTTSSAAALAIGETVVSAGTSYESASRGSGKMLSMSKPDIIME</sequence>
<comment type="subcellular location">
    <subcellularLocation>
        <location evidence="1">Membrane</location>
    </subcellularLocation>
</comment>
<dbReference type="Proteomes" id="UP001562425">
    <property type="component" value="Unassembled WGS sequence"/>
</dbReference>
<dbReference type="SUPFAM" id="SSF101288">
    <property type="entry name" value="L27 domain"/>
    <property type="match status" value="1"/>
</dbReference>
<dbReference type="AlphaFoldDB" id="A0ABD1DLH7"/>
<keyword evidence="9" id="KW-1185">Reference proteome</keyword>
<dbReference type="CDD" id="cd06669">
    <property type="entry name" value="PDZ5_MUPP1-like"/>
    <property type="match status" value="1"/>
</dbReference>
<proteinExistence type="predicted"/>
<dbReference type="Gene3D" id="2.30.42.10">
    <property type="match status" value="4"/>
</dbReference>
<keyword evidence="4" id="KW-0472">Membrane</keyword>